<dbReference type="InParanoid" id="W0RBP1"/>
<evidence type="ECO:0000313" key="11">
    <source>
        <dbReference type="Proteomes" id="UP000019151"/>
    </source>
</evidence>
<dbReference type="NCBIfam" id="NF038403">
    <property type="entry name" value="perm_prefix_1"/>
    <property type="match status" value="1"/>
</dbReference>
<evidence type="ECO:0000256" key="2">
    <source>
        <dbReference type="ARBA" id="ARBA00022475"/>
    </source>
</evidence>
<dbReference type="PANTHER" id="PTHR30572">
    <property type="entry name" value="MEMBRANE COMPONENT OF TRANSPORTER-RELATED"/>
    <property type="match status" value="1"/>
</dbReference>
<evidence type="ECO:0000259" key="8">
    <source>
        <dbReference type="Pfam" id="PF02687"/>
    </source>
</evidence>
<keyword evidence="11" id="KW-1185">Reference proteome</keyword>
<reference evidence="10 11" key="1">
    <citation type="journal article" date="2014" name="Genome Announc.">
        <title>Genome Sequence and Methylome of Soil Bacterium Gemmatirosa kalamazoonensis KBS708T, a Member of the Rarely Cultivated Gemmatimonadetes Phylum.</title>
        <authorList>
            <person name="Debruyn J.M."/>
            <person name="Radosevich M."/>
            <person name="Wommack K.E."/>
            <person name="Polson S.W."/>
            <person name="Hauser L.J."/>
            <person name="Fawaz M.N."/>
            <person name="Korlach J."/>
            <person name="Tsai Y.C."/>
        </authorList>
    </citation>
    <scope>NUCLEOTIDE SEQUENCE [LARGE SCALE GENOMIC DNA]</scope>
    <source>
        <strain evidence="10 11">KBS708</strain>
    </source>
</reference>
<gene>
    <name evidence="10" type="ORF">J421_0335</name>
</gene>
<feature type="transmembrane region" description="Helical" evidence="7">
    <location>
        <begin position="473"/>
        <end position="496"/>
    </location>
</feature>
<feature type="transmembrane region" description="Helical" evidence="7">
    <location>
        <begin position="781"/>
        <end position="801"/>
    </location>
</feature>
<feature type="transmembrane region" description="Helical" evidence="7">
    <location>
        <begin position="834"/>
        <end position="856"/>
    </location>
</feature>
<dbReference type="OrthoDB" id="1109882at2"/>
<evidence type="ECO:0000256" key="7">
    <source>
        <dbReference type="SAM" id="Phobius"/>
    </source>
</evidence>
<keyword evidence="3 7" id="KW-0812">Transmembrane</keyword>
<comment type="similarity">
    <text evidence="6">Belongs to the ABC-4 integral membrane protein family.</text>
</comment>
<feature type="transmembrane region" description="Helical" evidence="7">
    <location>
        <begin position="868"/>
        <end position="887"/>
    </location>
</feature>
<comment type="subcellular location">
    <subcellularLocation>
        <location evidence="1">Cell membrane</location>
        <topology evidence="1">Multi-pass membrane protein</topology>
    </subcellularLocation>
</comment>
<dbReference type="PANTHER" id="PTHR30572:SF4">
    <property type="entry name" value="ABC TRANSPORTER PERMEASE YTRF"/>
    <property type="match status" value="1"/>
</dbReference>
<feature type="transmembrane region" description="Helical" evidence="7">
    <location>
        <begin position="368"/>
        <end position="390"/>
    </location>
</feature>
<dbReference type="HOGENOM" id="CLU_009433_1_0_0"/>
<dbReference type="NCBIfam" id="TIGR03434">
    <property type="entry name" value="ADOP"/>
    <property type="match status" value="1"/>
</dbReference>
<accession>W0RBP1</accession>
<keyword evidence="2" id="KW-1003">Cell membrane</keyword>
<feature type="domain" description="MacB-like periplasmic core" evidence="9">
    <location>
        <begin position="105"/>
        <end position="326"/>
    </location>
</feature>
<dbReference type="KEGG" id="gba:J421_0335"/>
<dbReference type="GO" id="GO:0005886">
    <property type="term" value="C:plasma membrane"/>
    <property type="evidence" value="ECO:0007669"/>
    <property type="project" value="UniProtKB-SubCell"/>
</dbReference>
<dbReference type="InterPro" id="IPR003838">
    <property type="entry name" value="ABC3_permease_C"/>
</dbReference>
<protein>
    <submittedName>
        <fullName evidence="10">Permease</fullName>
    </submittedName>
</protein>
<feature type="transmembrane region" description="Helical" evidence="7">
    <location>
        <begin position="104"/>
        <end position="126"/>
    </location>
</feature>
<evidence type="ECO:0000256" key="5">
    <source>
        <dbReference type="ARBA" id="ARBA00023136"/>
    </source>
</evidence>
<dbReference type="InterPro" id="IPR050250">
    <property type="entry name" value="Macrolide_Exporter_MacB"/>
</dbReference>
<evidence type="ECO:0000256" key="1">
    <source>
        <dbReference type="ARBA" id="ARBA00004651"/>
    </source>
</evidence>
<dbReference type="Pfam" id="PF12704">
    <property type="entry name" value="MacB_PCD"/>
    <property type="match status" value="2"/>
</dbReference>
<evidence type="ECO:0000256" key="4">
    <source>
        <dbReference type="ARBA" id="ARBA00022989"/>
    </source>
</evidence>
<evidence type="ECO:0000259" key="9">
    <source>
        <dbReference type="Pfam" id="PF12704"/>
    </source>
</evidence>
<dbReference type="EMBL" id="CP007128">
    <property type="protein sequence ID" value="AHG87872.1"/>
    <property type="molecule type" value="Genomic_DNA"/>
</dbReference>
<dbReference type="eggNOG" id="COG0577">
    <property type="taxonomic scope" value="Bacteria"/>
</dbReference>
<sequence>MPNIPGLRRVFRLATRRASIDEDIDAELAFHFERAVADRVARGVAPAAARAEAERRFGDLQATRRRLHDIDARRDRGRRLVERAQDLGHDVRLAARTLRRAPGLTAAIVLTLALGVGANAMMFGVIDRLLLRPPAHLRDVERTGRVFVTRPGAEPTADVSYPAFRDLREATAGALDVAAVTTYTAPVGEGEGARLAQIGLASASFWGLFDMRPTPGRPFVDAEDRLPNGTRVAVLGHDYWRELGADSAVIGRQLYVGDHRFTVVGVAAPGFTGLGLRPVDVWVPLTAGAADALGPTFATAYDRDWFTAVARRRPGVSAVVADARLTAALRASAARHDTTGTASTVRAALYPVAGERGPRASDSVRVTLWATGVAVIVLIVACANVVNLLLVRALQRERETAVRLALGVSGGRLVKQLVVEASLLAALGAAAALALAWVGRLLVARALVPSTGFGGVRPTGSVWQGAPVDARTLAVTGAIALGSTLVASLAPALHALRPTLVRRLRGGAREGGTGARHGRLRGALVVAQAALSVLLLVGAGLFVRSLQKARAVRLGVDPPHVLYAWVELRDVPLDSAARAALYERLAERARTLPAVEEVGTALAFHLGRRARDVRLANGDRVELGDHGVRDNVVGGDYFRAVGTRLVRGRAFDRHAVARDAATIVVSERLARAVWPTASPLGRCLVVGPDPTCREVIGVVEDVRAADPRDPLEPSVYRPAAPTEGSGIGAIVVRTRGPARAEAQTLRRALVPLLPSPAYLAVSSLDEDTASALRPWETGATLFGAFGVLGLLVASLGLYGALAHDVAQRRHDYGIRLALGALRGDVLRLVLRRGLGVALGGLTLGLGLALVAGRAVANLLFGVTPHDPLTLLGVVGVLGAVALLASLVPGWRAARVDPNTALRAE</sequence>
<evidence type="ECO:0000256" key="6">
    <source>
        <dbReference type="ARBA" id="ARBA00038076"/>
    </source>
</evidence>
<keyword evidence="5 7" id="KW-0472">Membrane</keyword>
<feature type="domain" description="MacB-like periplasmic core" evidence="9">
    <location>
        <begin position="530"/>
        <end position="742"/>
    </location>
</feature>
<dbReference type="RefSeq" id="WP_148306101.1">
    <property type="nucleotide sequence ID" value="NZ_CP007128.1"/>
</dbReference>
<dbReference type="InterPro" id="IPR047928">
    <property type="entry name" value="Perm_prefix_1"/>
</dbReference>
<dbReference type="Proteomes" id="UP000019151">
    <property type="component" value="Chromosome"/>
</dbReference>
<dbReference type="STRING" id="861299.J421_0335"/>
<dbReference type="InterPro" id="IPR025857">
    <property type="entry name" value="MacB_PCD"/>
</dbReference>
<feature type="transmembrane region" description="Helical" evidence="7">
    <location>
        <begin position="523"/>
        <end position="543"/>
    </location>
</feature>
<feature type="transmembrane region" description="Helical" evidence="7">
    <location>
        <begin position="417"/>
        <end position="438"/>
    </location>
</feature>
<evidence type="ECO:0000313" key="10">
    <source>
        <dbReference type="EMBL" id="AHG87872.1"/>
    </source>
</evidence>
<keyword evidence="4 7" id="KW-1133">Transmembrane helix</keyword>
<feature type="domain" description="ABC3 transporter permease C-terminal" evidence="8">
    <location>
        <begin position="373"/>
        <end position="497"/>
    </location>
</feature>
<proteinExistence type="inferred from homology"/>
<dbReference type="GO" id="GO:0022857">
    <property type="term" value="F:transmembrane transporter activity"/>
    <property type="evidence" value="ECO:0007669"/>
    <property type="project" value="TreeGrafter"/>
</dbReference>
<dbReference type="InterPro" id="IPR017800">
    <property type="entry name" value="ADOP"/>
</dbReference>
<evidence type="ECO:0000256" key="3">
    <source>
        <dbReference type="ARBA" id="ARBA00022692"/>
    </source>
</evidence>
<name>W0RBP1_9BACT</name>
<feature type="domain" description="ABC3 transporter permease C-terminal" evidence="8">
    <location>
        <begin position="784"/>
        <end position="897"/>
    </location>
</feature>
<dbReference type="AlphaFoldDB" id="W0RBP1"/>
<organism evidence="10 11">
    <name type="scientific">Gemmatirosa kalamazoonensis</name>
    <dbReference type="NCBI Taxonomy" id="861299"/>
    <lineage>
        <taxon>Bacteria</taxon>
        <taxon>Pseudomonadati</taxon>
        <taxon>Gemmatimonadota</taxon>
        <taxon>Gemmatimonadia</taxon>
        <taxon>Gemmatimonadales</taxon>
        <taxon>Gemmatimonadaceae</taxon>
        <taxon>Gemmatirosa</taxon>
    </lineage>
</organism>
<dbReference type="Pfam" id="PF02687">
    <property type="entry name" value="FtsX"/>
    <property type="match status" value="2"/>
</dbReference>